<evidence type="ECO:0000313" key="4">
    <source>
        <dbReference type="Proteomes" id="UP000010111"/>
    </source>
</evidence>
<reference evidence="3 4" key="1">
    <citation type="journal article" date="2011" name="J. Bacteriol.">
        <title>Genome Sequence of the Ruminal Bacterium Megasphaera elsdenii.</title>
        <authorList>
            <person name="Marx H."/>
            <person name="Graf A.B."/>
            <person name="Tatto N."/>
            <person name="Thallinger G.G."/>
            <person name="Mattanovich D."/>
            <person name="Sauer M."/>
        </authorList>
    </citation>
    <scope>NUCLEOTIDE SEQUENCE [LARGE SCALE GENOMIC DNA]</scope>
    <source>
        <strain evidence="3 4">DSM 20460</strain>
    </source>
</reference>
<sequence>MIWKTCGATHRALPTKVNKMTTLQENSIATLEVLRQSDMGVFLNGGTGNTNDDILLHKNQQTGDVNVGDKVTVFLYHDPSGRLTASMRLPKIKVGQIGYAPVINTTRFGAFVDVGTERGIFMPFAEMKGRPKEGEYVWVKLYEDKSHRLAVSMEVEDEMRRASRAATDAKIGDWVEGAVYNMTDQGAYLMTRERWIAFLHRSEFNGPILIGQMIKGRITYLREDGRINISLRQTKENAINPDAERILDFLKQRKGKMPYGDKTAPAVIKAKFGLSKAAFKRALGHLMKEKKIHQDQGWTYLDM</sequence>
<dbReference type="AlphaFoldDB" id="G0VLT1"/>
<dbReference type="Proteomes" id="UP000010111">
    <property type="component" value="Chromosome"/>
</dbReference>
<dbReference type="PANTHER" id="PTHR37296:SF1">
    <property type="entry name" value="CONSERVED VIRULENCE FACTOR B"/>
    <property type="match status" value="1"/>
</dbReference>
<comment type="similarity">
    <text evidence="1">Belongs to the CvfB family.</text>
</comment>
<dbReference type="SMART" id="SM00316">
    <property type="entry name" value="S1"/>
    <property type="match status" value="3"/>
</dbReference>
<dbReference type="Pfam" id="PF17783">
    <property type="entry name" value="WHD_CvfB"/>
    <property type="match status" value="1"/>
</dbReference>
<dbReference type="PIRSF" id="PIRSF012524">
    <property type="entry name" value="YitL_S1"/>
    <property type="match status" value="1"/>
</dbReference>
<proteinExistence type="inferred from homology"/>
<dbReference type="KEGG" id="med:MELS_2062"/>
<dbReference type="SUPFAM" id="SSF50249">
    <property type="entry name" value="Nucleic acid-binding proteins"/>
    <property type="match status" value="2"/>
</dbReference>
<dbReference type="InterPro" id="IPR039566">
    <property type="entry name" value="CvfB_S1_st"/>
</dbReference>
<dbReference type="Gene3D" id="2.40.50.140">
    <property type="entry name" value="Nucleic acid-binding proteins"/>
    <property type="match status" value="3"/>
</dbReference>
<evidence type="ECO:0000313" key="3">
    <source>
        <dbReference type="EMBL" id="CCC74279.1"/>
    </source>
</evidence>
<dbReference type="InterPro" id="IPR014464">
    <property type="entry name" value="CvfB_fam"/>
</dbReference>
<dbReference type="PROSITE" id="PS50126">
    <property type="entry name" value="S1"/>
    <property type="match status" value="1"/>
</dbReference>
<accession>G0VLT1</accession>
<evidence type="ECO:0000259" key="2">
    <source>
        <dbReference type="PROSITE" id="PS50126"/>
    </source>
</evidence>
<dbReference type="PANTHER" id="PTHR37296">
    <property type="entry name" value="CONSERVED VIRULENCE FACTOR B"/>
    <property type="match status" value="1"/>
</dbReference>
<evidence type="ECO:0000256" key="1">
    <source>
        <dbReference type="PIRNR" id="PIRNR012524"/>
    </source>
</evidence>
<dbReference type="GO" id="GO:0003676">
    <property type="term" value="F:nucleic acid binding"/>
    <property type="evidence" value="ECO:0007669"/>
    <property type="project" value="InterPro"/>
</dbReference>
<name>G0VLT1_MEGEL</name>
<dbReference type="Pfam" id="PF21543">
    <property type="entry name" value="CvfB_2nd"/>
    <property type="match status" value="1"/>
</dbReference>
<dbReference type="InterPro" id="IPR003029">
    <property type="entry name" value="S1_domain"/>
</dbReference>
<dbReference type="STRING" id="1064535.MELS_2062"/>
<dbReference type="HOGENOM" id="CLU_064885_0_0_9"/>
<gene>
    <name evidence="3" type="ORF">MELS_2062</name>
</gene>
<dbReference type="InterPro" id="IPR012340">
    <property type="entry name" value="NA-bd_OB-fold"/>
</dbReference>
<dbReference type="Gene3D" id="1.10.10.10">
    <property type="entry name" value="Winged helix-like DNA-binding domain superfamily/Winged helix DNA-binding domain"/>
    <property type="match status" value="1"/>
</dbReference>
<dbReference type="Pfam" id="PF13509">
    <property type="entry name" value="S1_2"/>
    <property type="match status" value="2"/>
</dbReference>
<organism evidence="3 4">
    <name type="scientific">Megasphaera elsdenii DSM 20460</name>
    <dbReference type="NCBI Taxonomy" id="1064535"/>
    <lineage>
        <taxon>Bacteria</taxon>
        <taxon>Bacillati</taxon>
        <taxon>Bacillota</taxon>
        <taxon>Negativicutes</taxon>
        <taxon>Veillonellales</taxon>
        <taxon>Veillonellaceae</taxon>
        <taxon>Megasphaera</taxon>
    </lineage>
</organism>
<dbReference type="EMBL" id="HE576794">
    <property type="protein sequence ID" value="CCC74279.1"/>
    <property type="molecule type" value="Genomic_DNA"/>
</dbReference>
<feature type="domain" description="S1 motif" evidence="2">
    <location>
        <begin position="172"/>
        <end position="232"/>
    </location>
</feature>
<protein>
    <recommendedName>
        <fullName evidence="2">S1 motif domain-containing protein</fullName>
    </recommendedName>
</protein>
<dbReference type="InterPro" id="IPR048587">
    <property type="entry name" value="CvfB_S1_3rd"/>
</dbReference>
<dbReference type="eggNOG" id="COG2996">
    <property type="taxonomic scope" value="Bacteria"/>
</dbReference>
<keyword evidence="4" id="KW-1185">Reference proteome</keyword>
<dbReference type="InterPro" id="IPR040764">
    <property type="entry name" value="CvfB_WH"/>
</dbReference>
<dbReference type="InterPro" id="IPR036388">
    <property type="entry name" value="WH-like_DNA-bd_sf"/>
</dbReference>